<comment type="domain">
    <text evidence="11">Consists of three domains; the N-terminal catalytic domain, the editing domain and the C-terminal C-Ala domain. The editing domain removes incorrectly charged amino acids, while the C-Ala domain, along with tRNA(Ala), serves as a bridge to cooperatively bring together the editing and aminoacylation centers thus stimulating deacylation of misacylated tRNAs.</text>
</comment>
<dbReference type="PROSITE" id="PS50860">
    <property type="entry name" value="AA_TRNA_LIGASE_II_ALA"/>
    <property type="match status" value="1"/>
</dbReference>
<keyword evidence="14" id="KW-1185">Reference proteome</keyword>
<keyword evidence="5 11" id="KW-0067">ATP-binding</keyword>
<protein>
    <recommendedName>
        <fullName evidence="11">Alanine--tRNA ligase</fullName>
        <ecNumber evidence="11">6.1.1.7</ecNumber>
    </recommendedName>
    <alternativeName>
        <fullName evidence="11">Alanyl-tRNA synthetase</fullName>
        <shortName evidence="11">AlaRS</shortName>
    </alternativeName>
</protein>
<dbReference type="PANTHER" id="PTHR11777">
    <property type="entry name" value="ALANYL-TRNA SYNTHETASE"/>
    <property type="match status" value="1"/>
</dbReference>
<dbReference type="InterPro" id="IPR018162">
    <property type="entry name" value="Ala-tRNA-ligase_IIc_anticod-bd"/>
</dbReference>
<dbReference type="Gene3D" id="6.10.250.550">
    <property type="match status" value="1"/>
</dbReference>
<dbReference type="Pfam" id="PF07973">
    <property type="entry name" value="tRNA_SAD"/>
    <property type="match status" value="1"/>
</dbReference>
<gene>
    <name evidence="11 13" type="primary">alaS</name>
    <name evidence="13" type="ORF">U7230_04685</name>
</gene>
<feature type="binding site" evidence="11">
    <location>
        <position position="566"/>
    </location>
    <ligand>
        <name>Zn(2+)</name>
        <dbReference type="ChEBI" id="CHEBI:29105"/>
    </ligand>
</feature>
<dbReference type="RefSeq" id="WP_324717579.1">
    <property type="nucleotide sequence ID" value="NZ_CP141615.1"/>
</dbReference>
<keyword evidence="6 11" id="KW-0694">RNA-binding</keyword>
<evidence type="ECO:0000256" key="8">
    <source>
        <dbReference type="ARBA" id="ARBA00023146"/>
    </source>
</evidence>
<keyword evidence="7 11" id="KW-0648">Protein biosynthesis</keyword>
<dbReference type="InterPro" id="IPR018164">
    <property type="entry name" value="Ala-tRNA-synth_IIc_N"/>
</dbReference>
<dbReference type="SUPFAM" id="SSF55681">
    <property type="entry name" value="Class II aaRS and biotin synthetases"/>
    <property type="match status" value="1"/>
</dbReference>
<feature type="domain" description="Alanyl-transfer RNA synthetases family profile" evidence="12">
    <location>
        <begin position="4"/>
        <end position="712"/>
    </location>
</feature>
<dbReference type="SUPFAM" id="SSF101353">
    <property type="entry name" value="Putative anticodon-binding domain of alanyl-tRNA synthetase (AlaRS)"/>
    <property type="match status" value="1"/>
</dbReference>
<comment type="cofactor">
    <cofactor evidence="11">
        <name>Zn(2+)</name>
        <dbReference type="ChEBI" id="CHEBI:29105"/>
    </cofactor>
    <text evidence="11">Binds 1 zinc ion per subunit.</text>
</comment>
<keyword evidence="11" id="KW-0862">Zinc</keyword>
<evidence type="ECO:0000256" key="4">
    <source>
        <dbReference type="ARBA" id="ARBA00022741"/>
    </source>
</evidence>
<dbReference type="HAMAP" id="MF_00036_B">
    <property type="entry name" value="Ala_tRNA_synth_B"/>
    <property type="match status" value="1"/>
</dbReference>
<dbReference type="SUPFAM" id="SSF50447">
    <property type="entry name" value="Translation proteins"/>
    <property type="match status" value="1"/>
</dbReference>
<dbReference type="InterPro" id="IPR009000">
    <property type="entry name" value="Transl_B-barrel_sf"/>
</dbReference>
<dbReference type="Gene3D" id="2.40.30.130">
    <property type="match status" value="1"/>
</dbReference>
<reference evidence="13 14" key="1">
    <citation type="journal article" date="2024" name="Front. Microbiol.">
        <title>Novel thermophilic genera Geochorda gen. nov. and Carboxydochorda gen. nov. from the deep terrestrial subsurface reveal the ecophysiological diversity in the class Limnochordia.</title>
        <authorList>
            <person name="Karnachuk O.V."/>
            <person name="Lukina A.P."/>
            <person name="Avakyan M.R."/>
            <person name="Kadnikov V.V."/>
            <person name="Begmatov S."/>
            <person name="Beletsky A.V."/>
            <person name="Vlasova K.G."/>
            <person name="Novikov A.A."/>
            <person name="Shcherbakova V.A."/>
            <person name="Mardanov A.V."/>
            <person name="Ravin N.V."/>
        </authorList>
    </citation>
    <scope>NUCLEOTIDE SEQUENCE [LARGE SCALE GENOMIC DNA]</scope>
    <source>
        <strain evidence="13 14">L945</strain>
    </source>
</reference>
<keyword evidence="8 11" id="KW-0030">Aminoacyl-tRNA synthetase</keyword>
<comment type="subcellular location">
    <subcellularLocation>
        <location evidence="11">Cytoplasm</location>
    </subcellularLocation>
</comment>
<dbReference type="Proteomes" id="UP001332192">
    <property type="component" value="Chromosome"/>
</dbReference>
<dbReference type="EMBL" id="CP141615">
    <property type="protein sequence ID" value="WRP18308.1"/>
    <property type="molecule type" value="Genomic_DNA"/>
</dbReference>
<dbReference type="Gene3D" id="3.10.310.40">
    <property type="match status" value="1"/>
</dbReference>
<keyword evidence="3 11" id="KW-0436">Ligase</keyword>
<feature type="binding site" evidence="11">
    <location>
        <position position="669"/>
    </location>
    <ligand>
        <name>Zn(2+)</name>
        <dbReference type="ChEBI" id="CHEBI:29105"/>
    </ligand>
</feature>
<evidence type="ECO:0000256" key="10">
    <source>
        <dbReference type="ARBA" id="ARBA00048300"/>
    </source>
</evidence>
<dbReference type="NCBIfam" id="TIGR00344">
    <property type="entry name" value="alaS"/>
    <property type="match status" value="1"/>
</dbReference>
<dbReference type="InterPro" id="IPR018165">
    <property type="entry name" value="Ala-tRNA-synth_IIc_core"/>
</dbReference>
<keyword evidence="11" id="KW-0479">Metal-binding</keyword>
<dbReference type="InterPro" id="IPR023033">
    <property type="entry name" value="Ala_tRNA_ligase_euk/bac"/>
</dbReference>
<dbReference type="Pfam" id="PF01411">
    <property type="entry name" value="tRNA-synt_2c"/>
    <property type="match status" value="1"/>
</dbReference>
<dbReference type="EC" id="6.1.1.7" evidence="11"/>
<name>A0ABZ1BZX0_9FIRM</name>
<evidence type="ECO:0000256" key="9">
    <source>
        <dbReference type="ARBA" id="ARBA00024779"/>
    </source>
</evidence>
<accession>A0ABZ1BZX0</accession>
<evidence type="ECO:0000256" key="5">
    <source>
        <dbReference type="ARBA" id="ARBA00022840"/>
    </source>
</evidence>
<dbReference type="Gene3D" id="3.30.930.10">
    <property type="entry name" value="Bira Bifunctional Protein, Domain 2"/>
    <property type="match status" value="1"/>
</dbReference>
<comment type="similarity">
    <text evidence="1 11">Belongs to the class-II aminoacyl-tRNA synthetase family.</text>
</comment>
<dbReference type="InterPro" id="IPR045864">
    <property type="entry name" value="aa-tRNA-synth_II/BPL/LPL"/>
</dbReference>
<keyword evidence="2 11" id="KW-0820">tRNA-binding</keyword>
<keyword evidence="4 11" id="KW-0547">Nucleotide-binding</keyword>
<evidence type="ECO:0000256" key="11">
    <source>
        <dbReference type="HAMAP-Rule" id="MF_00036"/>
    </source>
</evidence>
<evidence type="ECO:0000313" key="13">
    <source>
        <dbReference type="EMBL" id="WRP18308.1"/>
    </source>
</evidence>
<dbReference type="CDD" id="cd00673">
    <property type="entry name" value="AlaRS_core"/>
    <property type="match status" value="1"/>
</dbReference>
<keyword evidence="11" id="KW-0963">Cytoplasm</keyword>
<sequence length="883" mass="97322">MRSMTARELREAYLGFFEGKGHVRLPGSSLIPKGDPTLLLTGAGMVQFKPYFLGTAEPSYRRVTTCQRCVRTADIDRVGMTARHGTFFEMLGNFSFGDYFKREAIAWAWEFVTGVLEIDPERLWVSIYRDDDEAFDLWHREIGLSPERIVRLGKEDNFWEIGVGPCGPSSEIYIDRGPQYGCGQESCRPGCDCGRFLEFWNLVFIQYHKDEQGQYHPLKRTGIDTGMGLERMLAILQGVETIFETDEVRQILDQAAAIVGRTYGEEAHADRTIRILVDHGRSATFMAMDGIVPGNEGRGYVMRRLIRRASRYAWLMGIHEPLWARLAGAVVEAMGHAYPELAERRELILRVLESEERRFLSTLETGLSVLDQMLASRGGQAPGRIGGEEAFRLYDTYGFPLELTEEIAGERGVEVDLEGARALLEAQRERARAARRTYGYLGSGTEALAEALEGLSSEFVGYGQGRAEAVVAAVLVGGERRSLAQAGQEALVVLDRTPFYAEGGGQVADTGSLRWPGGVASVLDVQRPLADAIVHRVRVEEGRLAEGDRVEASVDWERRMRTARHHTATHLLHRALRSVLGEHATQAGSLVAPDRLRFDFNHFEALSPEQLGRIEEEINRRVLDDLPVVPVETTVEAALAQGAMALFGEKYGERVRMVDIGEGYSRELCGGTHVRRTGEVGLVHIVEETGVAAGVRRVEAVAGEAALEYLRRRERQWRQVAGKLQVGPEELVQQVERLLEQQKASQAEIERLQAKLLAQYAGRLAARAERVGSAALVVERLEGLDAPALRALGDRLREALGSCVVFLASPSDGKVLFVSMTSPELARVGVHAGEIVKAAARAAGGDGGGRPELAQAGARDLSRVDEALHAARQRAKELLALAG</sequence>
<evidence type="ECO:0000256" key="3">
    <source>
        <dbReference type="ARBA" id="ARBA00022598"/>
    </source>
</evidence>
<evidence type="ECO:0000259" key="12">
    <source>
        <dbReference type="PROSITE" id="PS50860"/>
    </source>
</evidence>
<evidence type="ECO:0000256" key="6">
    <source>
        <dbReference type="ARBA" id="ARBA00022884"/>
    </source>
</evidence>
<dbReference type="Pfam" id="PF02272">
    <property type="entry name" value="DHHA1"/>
    <property type="match status" value="1"/>
</dbReference>
<comment type="function">
    <text evidence="9 11">Catalyzes the attachment of alanine to tRNA(Ala) in a two-step reaction: alanine is first activated by ATP to form Ala-AMP and then transferred to the acceptor end of tRNA(Ala). Also edits incorrectly charged Ser-tRNA(Ala) and Gly-tRNA(Ala) via its editing domain.</text>
</comment>
<dbReference type="SMART" id="SM00863">
    <property type="entry name" value="tRNA_SAD"/>
    <property type="match status" value="1"/>
</dbReference>
<organism evidence="13 14">
    <name type="scientific">Carboxydichorda subterranea</name>
    <dbReference type="NCBI Taxonomy" id="3109565"/>
    <lineage>
        <taxon>Bacteria</taxon>
        <taxon>Bacillati</taxon>
        <taxon>Bacillota</taxon>
        <taxon>Limnochordia</taxon>
        <taxon>Limnochordales</taxon>
        <taxon>Geochordaceae</taxon>
        <taxon>Carboxydichorda</taxon>
    </lineage>
</organism>
<dbReference type="SUPFAM" id="SSF55186">
    <property type="entry name" value="ThrRS/AlaRS common domain"/>
    <property type="match status" value="1"/>
</dbReference>
<dbReference type="PANTHER" id="PTHR11777:SF9">
    <property type="entry name" value="ALANINE--TRNA LIGASE, CYTOPLASMIC"/>
    <property type="match status" value="1"/>
</dbReference>
<proteinExistence type="inferred from homology"/>
<dbReference type="InterPro" id="IPR018163">
    <property type="entry name" value="Thr/Ala-tRNA-synth_IIc_edit"/>
</dbReference>
<dbReference type="GO" id="GO:0004813">
    <property type="term" value="F:alanine-tRNA ligase activity"/>
    <property type="evidence" value="ECO:0007669"/>
    <property type="project" value="UniProtKB-EC"/>
</dbReference>
<dbReference type="InterPro" id="IPR050058">
    <property type="entry name" value="Ala-tRNA_ligase"/>
</dbReference>
<evidence type="ECO:0000256" key="1">
    <source>
        <dbReference type="ARBA" id="ARBA00008226"/>
    </source>
</evidence>
<feature type="binding site" evidence="11">
    <location>
        <position position="570"/>
    </location>
    <ligand>
        <name>Zn(2+)</name>
        <dbReference type="ChEBI" id="CHEBI:29105"/>
    </ligand>
</feature>
<dbReference type="InterPro" id="IPR002318">
    <property type="entry name" value="Ala-tRNA-lgiase_IIc"/>
</dbReference>
<dbReference type="PRINTS" id="PR00980">
    <property type="entry name" value="TRNASYNTHALA"/>
</dbReference>
<feature type="binding site" evidence="11">
    <location>
        <position position="673"/>
    </location>
    <ligand>
        <name>Zn(2+)</name>
        <dbReference type="ChEBI" id="CHEBI:29105"/>
    </ligand>
</feature>
<dbReference type="InterPro" id="IPR012947">
    <property type="entry name" value="tRNA_SAD"/>
</dbReference>
<comment type="catalytic activity">
    <reaction evidence="10 11">
        <text>tRNA(Ala) + L-alanine + ATP = L-alanyl-tRNA(Ala) + AMP + diphosphate</text>
        <dbReference type="Rhea" id="RHEA:12540"/>
        <dbReference type="Rhea" id="RHEA-COMP:9657"/>
        <dbReference type="Rhea" id="RHEA-COMP:9923"/>
        <dbReference type="ChEBI" id="CHEBI:30616"/>
        <dbReference type="ChEBI" id="CHEBI:33019"/>
        <dbReference type="ChEBI" id="CHEBI:57972"/>
        <dbReference type="ChEBI" id="CHEBI:78442"/>
        <dbReference type="ChEBI" id="CHEBI:78497"/>
        <dbReference type="ChEBI" id="CHEBI:456215"/>
        <dbReference type="EC" id="6.1.1.7"/>
    </reaction>
</comment>
<dbReference type="InterPro" id="IPR003156">
    <property type="entry name" value="DHHA1_dom"/>
</dbReference>
<dbReference type="Gene3D" id="3.30.980.10">
    <property type="entry name" value="Threonyl-trna Synthetase, Chain A, domain 2"/>
    <property type="match status" value="1"/>
</dbReference>
<evidence type="ECO:0000256" key="7">
    <source>
        <dbReference type="ARBA" id="ARBA00022917"/>
    </source>
</evidence>
<evidence type="ECO:0000313" key="14">
    <source>
        <dbReference type="Proteomes" id="UP001332192"/>
    </source>
</evidence>
<evidence type="ECO:0000256" key="2">
    <source>
        <dbReference type="ARBA" id="ARBA00022555"/>
    </source>
</evidence>
<dbReference type="Gene3D" id="3.30.54.20">
    <property type="match status" value="1"/>
</dbReference>